<gene>
    <name evidence="1" type="ORF">IHE45_02G031500</name>
</gene>
<keyword evidence="2" id="KW-1185">Reference proteome</keyword>
<protein>
    <submittedName>
        <fullName evidence="1">Uncharacterized protein</fullName>
    </submittedName>
</protein>
<name>A0ACB7WNW0_DIOAL</name>
<proteinExistence type="predicted"/>
<accession>A0ACB7WNW0</accession>
<evidence type="ECO:0000313" key="1">
    <source>
        <dbReference type="EMBL" id="KAH7690211.1"/>
    </source>
</evidence>
<reference evidence="2" key="1">
    <citation type="journal article" date="2022" name="Nat. Commun.">
        <title>Chromosome evolution and the genetic basis of agronomically important traits in greater yam.</title>
        <authorList>
            <person name="Bredeson J.V."/>
            <person name="Lyons J.B."/>
            <person name="Oniyinde I.O."/>
            <person name="Okereke N.R."/>
            <person name="Kolade O."/>
            <person name="Nnabue I."/>
            <person name="Nwadili C.O."/>
            <person name="Hribova E."/>
            <person name="Parker M."/>
            <person name="Nwogha J."/>
            <person name="Shu S."/>
            <person name="Carlson J."/>
            <person name="Kariba R."/>
            <person name="Muthemba S."/>
            <person name="Knop K."/>
            <person name="Barton G.J."/>
            <person name="Sherwood A.V."/>
            <person name="Lopez-Montes A."/>
            <person name="Asiedu R."/>
            <person name="Jamnadass R."/>
            <person name="Muchugi A."/>
            <person name="Goodstein D."/>
            <person name="Egesi C.N."/>
            <person name="Featherston J."/>
            <person name="Asfaw A."/>
            <person name="Simpson G.G."/>
            <person name="Dolezel J."/>
            <person name="Hendre P.S."/>
            <person name="Van Deynze A."/>
            <person name="Kumar P.L."/>
            <person name="Obidiegwu J.E."/>
            <person name="Bhattacharjee R."/>
            <person name="Rokhsar D.S."/>
        </authorList>
    </citation>
    <scope>NUCLEOTIDE SEQUENCE [LARGE SCALE GENOMIC DNA]</scope>
    <source>
        <strain evidence="2">cv. TDa95/00328</strain>
    </source>
</reference>
<sequence length="182" mass="21202">MVVENFKGRFLVWVQPLAASQPSVLLFWQGLFPSLEAFKVCLRSLVGDGNSTLFWFNNWYDGQAPKHQWRYDFFSTTFPLVTFREFLVGPISNEMRHDLTMADLTSRFNSSSRIVLDQKSWKLIADGVFNVHSFYRFLIDRGLRCSVTLVIIRCPVPRKIASFSWLAWDYKILTLDTLFARG</sequence>
<dbReference type="Proteomes" id="UP000827976">
    <property type="component" value="Chromosome 2"/>
</dbReference>
<dbReference type="EMBL" id="CM037012">
    <property type="protein sequence ID" value="KAH7690211.1"/>
    <property type="molecule type" value="Genomic_DNA"/>
</dbReference>
<comment type="caution">
    <text evidence="1">The sequence shown here is derived from an EMBL/GenBank/DDBJ whole genome shotgun (WGS) entry which is preliminary data.</text>
</comment>
<evidence type="ECO:0000313" key="2">
    <source>
        <dbReference type="Proteomes" id="UP000827976"/>
    </source>
</evidence>
<organism evidence="1 2">
    <name type="scientific">Dioscorea alata</name>
    <name type="common">Purple yam</name>
    <dbReference type="NCBI Taxonomy" id="55571"/>
    <lineage>
        <taxon>Eukaryota</taxon>
        <taxon>Viridiplantae</taxon>
        <taxon>Streptophyta</taxon>
        <taxon>Embryophyta</taxon>
        <taxon>Tracheophyta</taxon>
        <taxon>Spermatophyta</taxon>
        <taxon>Magnoliopsida</taxon>
        <taxon>Liliopsida</taxon>
        <taxon>Dioscoreales</taxon>
        <taxon>Dioscoreaceae</taxon>
        <taxon>Dioscorea</taxon>
    </lineage>
</organism>